<dbReference type="Gene3D" id="2.60.40.150">
    <property type="entry name" value="C2 domain"/>
    <property type="match status" value="2"/>
</dbReference>
<feature type="non-terminal residue" evidence="5">
    <location>
        <position position="353"/>
    </location>
</feature>
<keyword evidence="6" id="KW-1185">Reference proteome</keyword>
<evidence type="ECO:0000313" key="6">
    <source>
        <dbReference type="Proteomes" id="UP000640999"/>
    </source>
</evidence>
<dbReference type="GO" id="GO:0001786">
    <property type="term" value="F:phosphatidylserine binding"/>
    <property type="evidence" value="ECO:0007669"/>
    <property type="project" value="TreeGrafter"/>
</dbReference>
<dbReference type="PROSITE" id="PS50004">
    <property type="entry name" value="C2"/>
    <property type="match status" value="2"/>
</dbReference>
<dbReference type="SUPFAM" id="SSF49562">
    <property type="entry name" value="C2 domain (Calcium/lipid-binding domain, CaLB)"/>
    <property type="match status" value="2"/>
</dbReference>
<dbReference type="InterPro" id="IPR001565">
    <property type="entry name" value="Synaptotagmin"/>
</dbReference>
<dbReference type="FunFam" id="2.60.40.150:FF:000016">
    <property type="entry name" value="Synaptotagmin 1"/>
    <property type="match status" value="1"/>
</dbReference>
<keyword evidence="2" id="KW-0677">Repeat</keyword>
<dbReference type="Pfam" id="PF00168">
    <property type="entry name" value="C2"/>
    <property type="match status" value="2"/>
</dbReference>
<dbReference type="Proteomes" id="UP000640999">
    <property type="component" value="Unassembled WGS sequence"/>
</dbReference>
<dbReference type="GO" id="GO:0005886">
    <property type="term" value="C:plasma membrane"/>
    <property type="evidence" value="ECO:0007669"/>
    <property type="project" value="TreeGrafter"/>
</dbReference>
<evidence type="ECO:0000256" key="3">
    <source>
        <dbReference type="SAM" id="Phobius"/>
    </source>
</evidence>
<dbReference type="GO" id="GO:0005544">
    <property type="term" value="F:calcium-dependent phospholipid binding"/>
    <property type="evidence" value="ECO:0007669"/>
    <property type="project" value="TreeGrafter"/>
</dbReference>
<dbReference type="AlphaFoldDB" id="A0A850VA56"/>
<dbReference type="PANTHER" id="PTHR10024:SF249">
    <property type="entry name" value="SYNAPTOTAGMIN-8"/>
    <property type="match status" value="1"/>
</dbReference>
<comment type="similarity">
    <text evidence="1">Belongs to the synaptotagmin family.</text>
</comment>
<dbReference type="InterPro" id="IPR000008">
    <property type="entry name" value="C2_dom"/>
</dbReference>
<dbReference type="GO" id="GO:0031045">
    <property type="term" value="C:dense core granule"/>
    <property type="evidence" value="ECO:0007669"/>
    <property type="project" value="TreeGrafter"/>
</dbReference>
<dbReference type="PANTHER" id="PTHR10024">
    <property type="entry name" value="SYNAPTOTAGMIN"/>
    <property type="match status" value="1"/>
</dbReference>
<protein>
    <submittedName>
        <fullName evidence="5">SYT1 protein</fullName>
    </submittedName>
</protein>
<dbReference type="SMART" id="SM00239">
    <property type="entry name" value="C2"/>
    <property type="match status" value="2"/>
</dbReference>
<keyword evidence="3" id="KW-0812">Transmembrane</keyword>
<name>A0A850VA56_9CORV</name>
<organism evidence="5 6">
    <name type="scientific">Chloropsis hardwickii</name>
    <dbReference type="NCBI Taxonomy" id="667144"/>
    <lineage>
        <taxon>Eukaryota</taxon>
        <taxon>Metazoa</taxon>
        <taxon>Chordata</taxon>
        <taxon>Craniata</taxon>
        <taxon>Vertebrata</taxon>
        <taxon>Euteleostomi</taxon>
        <taxon>Archelosauria</taxon>
        <taxon>Archosauria</taxon>
        <taxon>Dinosauria</taxon>
        <taxon>Saurischia</taxon>
        <taxon>Theropoda</taxon>
        <taxon>Coelurosauria</taxon>
        <taxon>Aves</taxon>
        <taxon>Neognathae</taxon>
        <taxon>Neoaves</taxon>
        <taxon>Telluraves</taxon>
        <taxon>Australaves</taxon>
        <taxon>Passeriformes</taxon>
        <taxon>Corvoidea</taxon>
        <taxon>Irenidae</taxon>
        <taxon>Chloropsis</taxon>
    </lineage>
</organism>
<dbReference type="GO" id="GO:0005509">
    <property type="term" value="F:calcium ion binding"/>
    <property type="evidence" value="ECO:0007669"/>
    <property type="project" value="TreeGrafter"/>
</dbReference>
<feature type="domain" description="C2" evidence="4">
    <location>
        <begin position="197"/>
        <end position="328"/>
    </location>
</feature>
<keyword evidence="3" id="KW-0472">Membrane</keyword>
<evidence type="ECO:0000256" key="1">
    <source>
        <dbReference type="ARBA" id="ARBA00006996"/>
    </source>
</evidence>
<comment type="caution">
    <text evidence="5">The sequence shown here is derived from an EMBL/GenBank/DDBJ whole genome shotgun (WGS) entry which is preliminary data.</text>
</comment>
<sequence>PVPKWALITVAVAGAILLLLFLICIVKCCCSKKKPKKEERIGLCAISNSTTTNLVQPEMEDLEWEVEQKRRGKLQYSLEYNFRIQELKVGVKQAVELKAMDSGGTSDPYVIVYLMPDKKKRYETKVYRKTLNPIFNESFTFQVPQAEVSESTLVMQIYDFNRFAKHDIIGEVRLPLARVNLQHVIEQWSDLAVASKWDGMVSLGMAQESCFVAEFFSQKLSLVPGVPSLSSDPFVKVHLILNRKKWKKKRTSVKKNTLSPYFNELFVFEVPLSQIQNVDVVISVWDHDKVTRNEPIGKLFLGCRATGNQLRHWSDMLCNPRRPLAQWHILQPPEVVDKALGLRSHLKLPLHSR</sequence>
<evidence type="ECO:0000259" key="4">
    <source>
        <dbReference type="PROSITE" id="PS50004"/>
    </source>
</evidence>
<evidence type="ECO:0000256" key="2">
    <source>
        <dbReference type="ARBA" id="ARBA00022737"/>
    </source>
</evidence>
<dbReference type="InterPro" id="IPR035892">
    <property type="entry name" value="C2_domain_sf"/>
</dbReference>
<keyword evidence="3" id="KW-1133">Transmembrane helix</keyword>
<proteinExistence type="inferred from homology"/>
<dbReference type="PRINTS" id="PR00399">
    <property type="entry name" value="SYNAPTOTAGMN"/>
</dbReference>
<dbReference type="CDD" id="cd08385">
    <property type="entry name" value="C2A_Synaptotagmin-1-5-6-9-10"/>
    <property type="match status" value="1"/>
</dbReference>
<dbReference type="GO" id="GO:0030424">
    <property type="term" value="C:axon"/>
    <property type="evidence" value="ECO:0007669"/>
    <property type="project" value="TreeGrafter"/>
</dbReference>
<feature type="non-terminal residue" evidence="5">
    <location>
        <position position="1"/>
    </location>
</feature>
<dbReference type="GO" id="GO:0030276">
    <property type="term" value="F:clathrin binding"/>
    <property type="evidence" value="ECO:0007669"/>
    <property type="project" value="TreeGrafter"/>
</dbReference>
<feature type="domain" description="C2" evidence="4">
    <location>
        <begin position="70"/>
        <end position="189"/>
    </location>
</feature>
<dbReference type="GO" id="GO:0048791">
    <property type="term" value="P:calcium ion-regulated exocytosis of neurotransmitter"/>
    <property type="evidence" value="ECO:0007669"/>
    <property type="project" value="TreeGrafter"/>
</dbReference>
<reference evidence="5" key="1">
    <citation type="submission" date="2019-10" db="EMBL/GenBank/DDBJ databases">
        <title>Bird 10,000 Genomes (B10K) Project - Family phase.</title>
        <authorList>
            <person name="Zhang G."/>
        </authorList>
    </citation>
    <scope>NUCLEOTIDE SEQUENCE</scope>
    <source>
        <strain evidence="5">B10K-IZ-033-78</strain>
        <tissue evidence="5">Muscle</tissue>
    </source>
</reference>
<dbReference type="EMBL" id="WEIW01002073">
    <property type="protein sequence ID" value="NWH39440.1"/>
    <property type="molecule type" value="Genomic_DNA"/>
</dbReference>
<dbReference type="GO" id="GO:0000149">
    <property type="term" value="F:SNARE binding"/>
    <property type="evidence" value="ECO:0007669"/>
    <property type="project" value="TreeGrafter"/>
</dbReference>
<dbReference type="OrthoDB" id="67700at2759"/>
<dbReference type="GO" id="GO:0030672">
    <property type="term" value="C:synaptic vesicle membrane"/>
    <property type="evidence" value="ECO:0007669"/>
    <property type="project" value="TreeGrafter"/>
</dbReference>
<evidence type="ECO:0000313" key="5">
    <source>
        <dbReference type="EMBL" id="NWH39440.1"/>
    </source>
</evidence>
<dbReference type="PRINTS" id="PR00360">
    <property type="entry name" value="C2DOMAIN"/>
</dbReference>
<accession>A0A850VA56</accession>
<dbReference type="GO" id="GO:0048488">
    <property type="term" value="P:synaptic vesicle endocytosis"/>
    <property type="evidence" value="ECO:0007669"/>
    <property type="project" value="TreeGrafter"/>
</dbReference>
<gene>
    <name evidence="5" type="primary">Syt1_1</name>
    <name evidence="5" type="ORF">CHLHAR_R01075</name>
</gene>
<feature type="transmembrane region" description="Helical" evidence="3">
    <location>
        <begin position="6"/>
        <end position="30"/>
    </location>
</feature>